<feature type="non-terminal residue" evidence="1">
    <location>
        <position position="181"/>
    </location>
</feature>
<organism evidence="1 2">
    <name type="scientific">Mycena metata</name>
    <dbReference type="NCBI Taxonomy" id="1033252"/>
    <lineage>
        <taxon>Eukaryota</taxon>
        <taxon>Fungi</taxon>
        <taxon>Dikarya</taxon>
        <taxon>Basidiomycota</taxon>
        <taxon>Agaricomycotina</taxon>
        <taxon>Agaricomycetes</taxon>
        <taxon>Agaricomycetidae</taxon>
        <taxon>Agaricales</taxon>
        <taxon>Marasmiineae</taxon>
        <taxon>Mycenaceae</taxon>
        <taxon>Mycena</taxon>
    </lineage>
</organism>
<proteinExistence type="predicted"/>
<comment type="caution">
    <text evidence="1">The sequence shown here is derived from an EMBL/GenBank/DDBJ whole genome shotgun (WGS) entry which is preliminary data.</text>
</comment>
<dbReference type="AlphaFoldDB" id="A0AAD7ISP4"/>
<gene>
    <name evidence="1" type="ORF">B0H16DRAFT_1233648</name>
</gene>
<dbReference type="Proteomes" id="UP001215598">
    <property type="component" value="Unassembled WGS sequence"/>
</dbReference>
<evidence type="ECO:0000313" key="1">
    <source>
        <dbReference type="EMBL" id="KAJ7749697.1"/>
    </source>
</evidence>
<reference evidence="1" key="1">
    <citation type="submission" date="2023-03" db="EMBL/GenBank/DDBJ databases">
        <title>Massive genome expansion in bonnet fungi (Mycena s.s.) driven by repeated elements and novel gene families across ecological guilds.</title>
        <authorList>
            <consortium name="Lawrence Berkeley National Laboratory"/>
            <person name="Harder C.B."/>
            <person name="Miyauchi S."/>
            <person name="Viragh M."/>
            <person name="Kuo A."/>
            <person name="Thoen E."/>
            <person name="Andreopoulos B."/>
            <person name="Lu D."/>
            <person name="Skrede I."/>
            <person name="Drula E."/>
            <person name="Henrissat B."/>
            <person name="Morin E."/>
            <person name="Kohler A."/>
            <person name="Barry K."/>
            <person name="LaButti K."/>
            <person name="Morin E."/>
            <person name="Salamov A."/>
            <person name="Lipzen A."/>
            <person name="Mereny Z."/>
            <person name="Hegedus B."/>
            <person name="Baldrian P."/>
            <person name="Stursova M."/>
            <person name="Weitz H."/>
            <person name="Taylor A."/>
            <person name="Grigoriev I.V."/>
            <person name="Nagy L.G."/>
            <person name="Martin F."/>
            <person name="Kauserud H."/>
        </authorList>
    </citation>
    <scope>NUCLEOTIDE SEQUENCE</scope>
    <source>
        <strain evidence="1">CBHHK182m</strain>
    </source>
</reference>
<feature type="non-terminal residue" evidence="1">
    <location>
        <position position="1"/>
    </location>
</feature>
<protein>
    <submittedName>
        <fullName evidence="1">Uncharacterized protein</fullName>
    </submittedName>
</protein>
<keyword evidence="2" id="KW-1185">Reference proteome</keyword>
<name>A0AAD7ISP4_9AGAR</name>
<dbReference type="EMBL" id="JARKIB010000068">
    <property type="protein sequence ID" value="KAJ7749697.1"/>
    <property type="molecule type" value="Genomic_DNA"/>
</dbReference>
<sequence length="181" mass="20465">PDFPVELEQEIFEITAVRCPSSIPRLMLVARRVKKWVEPLLYQTIFISPFSGRVEGIPPFTADIILRTLRTKPHGFFQRSVHRLYMDRKFSGMDNILQACTGIGELFLGFGISADARLLSAMSNLRRLTVQIDLMFDGRPVDFTHPAFRNLTHLEILDRAADRATGTWAGVRSIPGLTHVA</sequence>
<evidence type="ECO:0000313" key="2">
    <source>
        <dbReference type="Proteomes" id="UP001215598"/>
    </source>
</evidence>
<accession>A0AAD7ISP4</accession>